<dbReference type="Proteomes" id="UP000787472">
    <property type="component" value="Unassembled WGS sequence"/>
</dbReference>
<evidence type="ECO:0000256" key="3">
    <source>
        <dbReference type="ARBA" id="ARBA00023027"/>
    </source>
</evidence>
<evidence type="ECO:0000256" key="1">
    <source>
        <dbReference type="ARBA" id="ARBA00009986"/>
    </source>
</evidence>
<dbReference type="RefSeq" id="WP_167182121.1">
    <property type="nucleotide sequence ID" value="NZ_JAAONZ010000002.1"/>
</dbReference>
<dbReference type="SUPFAM" id="SSF53720">
    <property type="entry name" value="ALDH-like"/>
    <property type="match status" value="1"/>
</dbReference>
<evidence type="ECO:0000313" key="8">
    <source>
        <dbReference type="Proteomes" id="UP000787472"/>
    </source>
</evidence>
<dbReference type="GO" id="GO:0004029">
    <property type="term" value="F:aldehyde dehydrogenase (NAD+) activity"/>
    <property type="evidence" value="ECO:0007669"/>
    <property type="project" value="TreeGrafter"/>
</dbReference>
<organism evidence="7 8">
    <name type="scientific">Pseudomaricurvus hydrocarbonicus</name>
    <dbReference type="NCBI Taxonomy" id="1470433"/>
    <lineage>
        <taxon>Bacteria</taxon>
        <taxon>Pseudomonadati</taxon>
        <taxon>Pseudomonadota</taxon>
        <taxon>Gammaproteobacteria</taxon>
        <taxon>Cellvibrionales</taxon>
        <taxon>Cellvibrionaceae</taxon>
        <taxon>Pseudomaricurvus</taxon>
    </lineage>
</organism>
<evidence type="ECO:0000259" key="6">
    <source>
        <dbReference type="Pfam" id="PF00171"/>
    </source>
</evidence>
<dbReference type="PIRSF" id="PIRSF036492">
    <property type="entry name" value="ALDH"/>
    <property type="match status" value="1"/>
</dbReference>
<dbReference type="AlphaFoldDB" id="A0A9E5JQF1"/>
<feature type="active site" evidence="5">
    <location>
        <position position="263"/>
    </location>
</feature>
<dbReference type="GO" id="GO:0005737">
    <property type="term" value="C:cytoplasm"/>
    <property type="evidence" value="ECO:0007669"/>
    <property type="project" value="TreeGrafter"/>
</dbReference>
<proteinExistence type="inferred from homology"/>
<reference evidence="7" key="1">
    <citation type="submission" date="2020-03" db="EMBL/GenBank/DDBJ databases">
        <authorList>
            <person name="Guo F."/>
        </authorList>
    </citation>
    <scope>NUCLEOTIDE SEQUENCE</scope>
    <source>
        <strain evidence="7">JCM 30134</strain>
    </source>
</reference>
<feature type="active site" evidence="5">
    <location>
        <position position="229"/>
    </location>
</feature>
<dbReference type="GO" id="GO:0006081">
    <property type="term" value="P:aldehyde metabolic process"/>
    <property type="evidence" value="ECO:0007669"/>
    <property type="project" value="InterPro"/>
</dbReference>
<name>A0A9E5JQF1_9GAMM</name>
<dbReference type="Pfam" id="PF00171">
    <property type="entry name" value="Aldedh"/>
    <property type="match status" value="1"/>
</dbReference>
<evidence type="ECO:0000256" key="2">
    <source>
        <dbReference type="ARBA" id="ARBA00023002"/>
    </source>
</evidence>
<comment type="caution">
    <text evidence="7">The sequence shown here is derived from an EMBL/GenBank/DDBJ whole genome shotgun (WGS) entry which is preliminary data.</text>
</comment>
<evidence type="ECO:0000313" key="7">
    <source>
        <dbReference type="EMBL" id="NHO64758.1"/>
    </source>
</evidence>
<accession>A0A9E5JQF1</accession>
<keyword evidence="3" id="KW-0520">NAD</keyword>
<evidence type="ECO:0000256" key="5">
    <source>
        <dbReference type="PIRSR" id="PIRSR036492-1"/>
    </source>
</evidence>
<keyword evidence="8" id="KW-1185">Reference proteome</keyword>
<sequence>MQQQNITSLVDSGMDLHQVVKKQVDNQRHSFLQEGRPSAAVRIDRLDRAIRLLKENSDAICQALSEDYGTRHRFQSMAADVLVSIEALKHSKKNVKKWMKKERRGAKFPLNLFGAKAYIDYVPLGVVGIIAPWNFPIQLMFSPLANVLAAGNRALIKPSELTPVTSRLTADLFRKYFEADEVSVVTGGVDVAVAFSEQNFDHLVYTGAPGVGSYVMQAAAKNLVPVTLELGGKCPVIVGSGACIKDVVERVMTFKTLNVGQICLAPDTLFIREQDLEEFSIQAKKYVHDCFPNIIDNEDYSSIINDRHFSRLMSYLQDCESRGTAIVPLGDSEDVADQAKRKIQPVLLVNPDDASLAMTEEIFGPLLPVKTYTCLTEVINFINERERPLGLYYFGNDRSEISSIKDRTTSGGMVINDIAAHALQDNMPLGGVGHSGMGSYHGYDGFRQFSHARGTYEQGLFSASTIFKAPYKDSTLKLLEKLMG</sequence>
<dbReference type="PANTHER" id="PTHR43570">
    <property type="entry name" value="ALDEHYDE DEHYDROGENASE"/>
    <property type="match status" value="1"/>
</dbReference>
<keyword evidence="2 4" id="KW-0560">Oxidoreductase</keyword>
<evidence type="ECO:0000256" key="4">
    <source>
        <dbReference type="PIRNR" id="PIRNR036492"/>
    </source>
</evidence>
<dbReference type="Gene3D" id="3.40.605.10">
    <property type="entry name" value="Aldehyde Dehydrogenase, Chain A, domain 1"/>
    <property type="match status" value="1"/>
</dbReference>
<protein>
    <recommendedName>
        <fullName evidence="4">Aldehyde dehydrogenase</fullName>
    </recommendedName>
</protein>
<dbReference type="InterPro" id="IPR016162">
    <property type="entry name" value="Ald_DH_N"/>
</dbReference>
<dbReference type="EMBL" id="JAAONZ010000002">
    <property type="protein sequence ID" value="NHO64758.1"/>
    <property type="molecule type" value="Genomic_DNA"/>
</dbReference>
<dbReference type="InterPro" id="IPR016163">
    <property type="entry name" value="Ald_DH_C"/>
</dbReference>
<dbReference type="PANTHER" id="PTHR43570:SF20">
    <property type="entry name" value="ALDEHYDE DEHYDROGENASE ALDX-RELATED"/>
    <property type="match status" value="1"/>
</dbReference>
<dbReference type="FunFam" id="3.40.605.10:FF:000004">
    <property type="entry name" value="Aldehyde dehydrogenase"/>
    <property type="match status" value="1"/>
</dbReference>
<gene>
    <name evidence="7" type="ORF">G8770_04260</name>
</gene>
<dbReference type="InterPro" id="IPR012394">
    <property type="entry name" value="Aldehyde_DH_NAD(P)"/>
</dbReference>
<comment type="similarity">
    <text evidence="1 4">Belongs to the aldehyde dehydrogenase family.</text>
</comment>
<dbReference type="InterPro" id="IPR016161">
    <property type="entry name" value="Ald_DH/histidinol_DH"/>
</dbReference>
<dbReference type="Gene3D" id="3.40.309.10">
    <property type="entry name" value="Aldehyde Dehydrogenase, Chain A, domain 2"/>
    <property type="match status" value="1"/>
</dbReference>
<dbReference type="InterPro" id="IPR015590">
    <property type="entry name" value="Aldehyde_DH_dom"/>
</dbReference>
<feature type="domain" description="Aldehyde dehydrogenase" evidence="6">
    <location>
        <begin position="23"/>
        <end position="451"/>
    </location>
</feature>